<organism evidence="3 4">
    <name type="scientific">Elsinoe ampelina</name>
    <dbReference type="NCBI Taxonomy" id="302913"/>
    <lineage>
        <taxon>Eukaryota</taxon>
        <taxon>Fungi</taxon>
        <taxon>Dikarya</taxon>
        <taxon>Ascomycota</taxon>
        <taxon>Pezizomycotina</taxon>
        <taxon>Dothideomycetes</taxon>
        <taxon>Dothideomycetidae</taxon>
        <taxon>Myriangiales</taxon>
        <taxon>Elsinoaceae</taxon>
        <taxon>Elsinoe</taxon>
    </lineage>
</organism>
<evidence type="ECO:0000256" key="1">
    <source>
        <dbReference type="SAM" id="SignalP"/>
    </source>
</evidence>
<keyword evidence="3" id="KW-0640">Prion</keyword>
<accession>A0A6A6G7C0</accession>
<dbReference type="PANTHER" id="PTHR37542">
    <property type="entry name" value="HELO DOMAIN-CONTAINING PROTEIN-RELATED"/>
    <property type="match status" value="1"/>
</dbReference>
<dbReference type="SUPFAM" id="SSF56112">
    <property type="entry name" value="Protein kinase-like (PK-like)"/>
    <property type="match status" value="1"/>
</dbReference>
<dbReference type="AlphaFoldDB" id="A0A6A6G7C0"/>
<dbReference type="EMBL" id="ML992509">
    <property type="protein sequence ID" value="KAF2221661.1"/>
    <property type="molecule type" value="Genomic_DNA"/>
</dbReference>
<dbReference type="InterPro" id="IPR011009">
    <property type="entry name" value="Kinase-like_dom_sf"/>
</dbReference>
<proteinExistence type="predicted"/>
<dbReference type="OrthoDB" id="1911848at2759"/>
<dbReference type="GO" id="GO:0004672">
    <property type="term" value="F:protein kinase activity"/>
    <property type="evidence" value="ECO:0007669"/>
    <property type="project" value="InterPro"/>
</dbReference>
<dbReference type="Gene3D" id="1.10.510.10">
    <property type="entry name" value="Transferase(Phosphotransferase) domain 1"/>
    <property type="match status" value="1"/>
</dbReference>
<gene>
    <name evidence="3" type="ORF">BDZ85DRAFT_264172</name>
</gene>
<dbReference type="PROSITE" id="PS50011">
    <property type="entry name" value="PROTEIN_KINASE_DOM"/>
    <property type="match status" value="1"/>
</dbReference>
<evidence type="ECO:0000259" key="2">
    <source>
        <dbReference type="PROSITE" id="PS50011"/>
    </source>
</evidence>
<dbReference type="InterPro" id="IPR038305">
    <property type="entry name" value="HeLo_sf"/>
</dbReference>
<feature type="domain" description="Protein kinase" evidence="2">
    <location>
        <begin position="279"/>
        <end position="601"/>
    </location>
</feature>
<feature type="signal peptide" evidence="1">
    <location>
        <begin position="1"/>
        <end position="22"/>
    </location>
</feature>
<reference evidence="4" key="1">
    <citation type="journal article" date="2020" name="Stud. Mycol.">
        <title>101 Dothideomycetes genomes: A test case for predicting lifestyles and emergence of pathogens.</title>
        <authorList>
            <person name="Haridas S."/>
            <person name="Albert R."/>
            <person name="Binder M."/>
            <person name="Bloem J."/>
            <person name="LaButti K."/>
            <person name="Salamov A."/>
            <person name="Andreopoulos B."/>
            <person name="Baker S."/>
            <person name="Barry K."/>
            <person name="Bills G."/>
            <person name="Bluhm B."/>
            <person name="Cannon C."/>
            <person name="Castanera R."/>
            <person name="Culley D."/>
            <person name="Daum C."/>
            <person name="Ezra D."/>
            <person name="Gonzalez J."/>
            <person name="Henrissat B."/>
            <person name="Kuo A."/>
            <person name="Liang C."/>
            <person name="Lipzen A."/>
            <person name="Lutzoni F."/>
            <person name="Magnuson J."/>
            <person name="Mondo S."/>
            <person name="Nolan M."/>
            <person name="Ohm R."/>
            <person name="Pangilinan J."/>
            <person name="Park H.-J."/>
            <person name="Ramirez L."/>
            <person name="Alfaro M."/>
            <person name="Sun H."/>
            <person name="Tritt A."/>
            <person name="Yoshinaga Y."/>
            <person name="Zwiers L.-H."/>
            <person name="Turgeon B."/>
            <person name="Goodwin S."/>
            <person name="Spatafora J."/>
            <person name="Crous P."/>
            <person name="Grigoriev I."/>
        </authorList>
    </citation>
    <scope>NUCLEOTIDE SEQUENCE [LARGE SCALE GENOMIC DNA]</scope>
    <source>
        <strain evidence="4">CECT 20119</strain>
    </source>
</reference>
<dbReference type="InterPro" id="IPR029498">
    <property type="entry name" value="HeLo_dom"/>
</dbReference>
<dbReference type="Proteomes" id="UP000799538">
    <property type="component" value="Unassembled WGS sequence"/>
</dbReference>
<evidence type="ECO:0000313" key="4">
    <source>
        <dbReference type="Proteomes" id="UP000799538"/>
    </source>
</evidence>
<dbReference type="PANTHER" id="PTHR37542:SF1">
    <property type="entry name" value="PRION-INHIBITION AND PROPAGATION HELO DOMAIN-CONTAINING PROTEIN"/>
    <property type="match status" value="1"/>
</dbReference>
<name>A0A6A6G7C0_9PEZI</name>
<keyword evidence="1" id="KW-0732">Signal</keyword>
<keyword evidence="4" id="KW-1185">Reference proteome</keyword>
<evidence type="ECO:0000313" key="3">
    <source>
        <dbReference type="EMBL" id="KAF2221661.1"/>
    </source>
</evidence>
<dbReference type="Pfam" id="PF14479">
    <property type="entry name" value="HeLo"/>
    <property type="match status" value="1"/>
</dbReference>
<feature type="chain" id="PRO_5025388376" evidence="1">
    <location>
        <begin position="23"/>
        <end position="667"/>
    </location>
</feature>
<keyword evidence="3" id="KW-0034">Amyloid</keyword>
<dbReference type="GO" id="GO:0005524">
    <property type="term" value="F:ATP binding"/>
    <property type="evidence" value="ECO:0007669"/>
    <property type="project" value="InterPro"/>
</dbReference>
<dbReference type="Gene3D" id="1.20.120.1020">
    <property type="entry name" value="Prion-inhibition and propagation, HeLo domain"/>
    <property type="match status" value="1"/>
</dbReference>
<protein>
    <submittedName>
        <fullName evidence="3">Prion-inhibition and propagation-domain-containing protein</fullName>
    </submittedName>
</protein>
<sequence length="667" mass="75185">MPADVFSIVALSLTCLHGCVKGLVILGKARHYQRDVSDINFQTSLALHLLTTWAQEAGLTEDPPTLLVSAKNASLVPGILAQLETLLTDLSELKLRYGIDLQATDDTVEQIDQDSLIEPRSSEPERKWSERLDVSVFLKRTQPWKRLKWVTLDEEKFEKLLAKVKGYISDLRSLLEDARQRRMERMLEACLRSTVIGARADHRLIAISKGCQDTSSSAISAAARMKRSRLRLGLDDPPKEHVQSGRRSPLSEVDSVISQDDTLIDRASKDAPADSLRLSMRLLTLSRAARSEAYRTLAEYAGRSVLLEWKYVADLDDRVMSERVNDIASFLRDIEPTLHSLQCRGYVVDQIGKRYGYVFDLPESLNAPRLRALSYDRSTYATQPVLQLRSLQQMFSQLPTPSLNTRLSLALTLLETLLDLHTAGWLHKGIHSGNILLLRRQKRSDQVQIGNLSEWTTYIGGYTYSRLDNPWEMTEPMPSEIDSDLYRHPRLLSTVHHPFQKSFDVYSVGCTLLEIGLWQPLRQALMHHSTARSDVRPISIPKRHFSEPSIHHIDTIQENDRDGAVAQSAKHDLDLIELKHRLLGGTSVRPSLAPVQELAYASADISARSNELIASLEAAMGNRYTHVVDSFIMAGQSVGSNDADEHERMLDLEMMARDTVRAMTRAI</sequence>
<dbReference type="InterPro" id="IPR000719">
    <property type="entry name" value="Prot_kinase_dom"/>
</dbReference>